<dbReference type="PROSITE" id="PS50828">
    <property type="entry name" value="SMR"/>
    <property type="match status" value="1"/>
</dbReference>
<dbReference type="SMART" id="SM00463">
    <property type="entry name" value="SMR"/>
    <property type="match status" value="1"/>
</dbReference>
<feature type="region of interest" description="Disordered" evidence="1">
    <location>
        <begin position="91"/>
        <end position="116"/>
    </location>
</feature>
<reference evidence="3 4" key="1">
    <citation type="journal article" date="2018" name="Elife">
        <title>Functional genomics of lipid metabolism in the oleaginous yeast Rhodosporidium toruloides.</title>
        <authorList>
            <person name="Coradetti S.T."/>
            <person name="Pinel D."/>
            <person name="Geiselman G."/>
            <person name="Ito M."/>
            <person name="Mondo S."/>
            <person name="Reilly M.C."/>
            <person name="Cheng Y.F."/>
            <person name="Bauer S."/>
            <person name="Grigoriev I."/>
            <person name="Gladden J.M."/>
            <person name="Simmons B.A."/>
            <person name="Brem R."/>
            <person name="Arkin A.P."/>
            <person name="Skerker J.M."/>
        </authorList>
    </citation>
    <scope>NUCLEOTIDE SEQUENCE [LARGE SCALE GENOMIC DNA]</scope>
    <source>
        <strain evidence="3 4">NBRC 0880</strain>
    </source>
</reference>
<dbReference type="SUPFAM" id="SSF160443">
    <property type="entry name" value="SMR domain-like"/>
    <property type="match status" value="1"/>
</dbReference>
<dbReference type="PANTHER" id="PTHR46535:SF1">
    <property type="entry name" value="NEDD4-BINDING PROTEIN 2"/>
    <property type="match status" value="1"/>
</dbReference>
<dbReference type="AlphaFoldDB" id="A0A2T0AJI3"/>
<dbReference type="GO" id="GO:0004519">
    <property type="term" value="F:endonuclease activity"/>
    <property type="evidence" value="ECO:0007669"/>
    <property type="project" value="TreeGrafter"/>
</dbReference>
<dbReference type="PANTHER" id="PTHR46535">
    <property type="entry name" value="NEDD4-BINDING PROTEIN 2"/>
    <property type="match status" value="1"/>
</dbReference>
<accession>A0A2T0AJI3</accession>
<evidence type="ECO:0000259" key="2">
    <source>
        <dbReference type="PROSITE" id="PS50828"/>
    </source>
</evidence>
<dbReference type="Gene3D" id="3.30.1370.110">
    <property type="match status" value="1"/>
</dbReference>
<dbReference type="Proteomes" id="UP000239560">
    <property type="component" value="Unassembled WGS sequence"/>
</dbReference>
<dbReference type="InterPro" id="IPR002625">
    <property type="entry name" value="Smr_dom"/>
</dbReference>
<sequence length="670" mass="72142">MSRTTVLCEVDKVNERRVDGWRGTLDSDPLTPAGHAQRQLRMAQVSAQDRLIADFPSLDSALVYAILSDFTHPLSAADERAARDILDSLARDADSQDPLDEPDLAASSQAEPSEDDRVQLLRLLDEAAAEFGRRLEGATIEDGASAATRTASNGSSDAQSDEQAARFWPRSEAASLTSDDDGRPLEAGKLVWDVPDDFLEDVEDDPLAFLASVFPHIDLAQLEAKIQEVSKPAAAGGGVAARPADLETLIEDLLSQDLITSLTEVDAEAAAKAAAPADPDGIAEMNRQQKRKVKAAQKASNSYSLTSTPHVSYAAAATAATQPPSMSALASAPSSANAWVSITSQTSLLSTLLHIPAARITSLYYKQSSSLPHTVSVLLSQLSRERPFETLPNNFELRAQLRLIIPPSRANDDVLEMLLSATEGDLSDALDLHHFLRDLESDLGKNLTLISMLSADAPESSVTPLATLSGSSDGFTTVTSLRRSPTLPRASLHPAPDRSHSYNDCAALALEYLEKRNEAFRTAARHFQKGGLGERGAAGYWAEKGREYDRERRKWEERAAKAAVGERRAITDPNTIDLHGLTLAHALKIVDEATVSWWANARDSVSITPLRIIVGVGRHSRNNTPILAPAVTKHLDKHGWRWKWDDGPLVAGGIGTAGSTKGAVKVLGVK</sequence>
<feature type="region of interest" description="Disordered" evidence="1">
    <location>
        <begin position="477"/>
        <end position="498"/>
    </location>
</feature>
<dbReference type="EMBL" id="LCTV02000001">
    <property type="protein sequence ID" value="PRQ78175.1"/>
    <property type="molecule type" value="Genomic_DNA"/>
</dbReference>
<dbReference type="OrthoDB" id="4080456at2759"/>
<organism evidence="3 4">
    <name type="scientific">Rhodotorula toruloides</name>
    <name type="common">Yeast</name>
    <name type="synonym">Rhodosporidium toruloides</name>
    <dbReference type="NCBI Taxonomy" id="5286"/>
    <lineage>
        <taxon>Eukaryota</taxon>
        <taxon>Fungi</taxon>
        <taxon>Dikarya</taxon>
        <taxon>Basidiomycota</taxon>
        <taxon>Pucciniomycotina</taxon>
        <taxon>Microbotryomycetes</taxon>
        <taxon>Sporidiobolales</taxon>
        <taxon>Sporidiobolaceae</taxon>
        <taxon>Rhodotorula</taxon>
    </lineage>
</organism>
<evidence type="ECO:0000313" key="4">
    <source>
        <dbReference type="Proteomes" id="UP000239560"/>
    </source>
</evidence>
<dbReference type="InterPro" id="IPR036063">
    <property type="entry name" value="Smr_dom_sf"/>
</dbReference>
<evidence type="ECO:0000256" key="1">
    <source>
        <dbReference type="SAM" id="MobiDB-lite"/>
    </source>
</evidence>
<evidence type="ECO:0000313" key="3">
    <source>
        <dbReference type="EMBL" id="PRQ78175.1"/>
    </source>
</evidence>
<comment type="caution">
    <text evidence="3">The sequence shown here is derived from an EMBL/GenBank/DDBJ whole genome shotgun (WGS) entry which is preliminary data.</text>
</comment>
<feature type="region of interest" description="Disordered" evidence="1">
    <location>
        <begin position="142"/>
        <end position="182"/>
    </location>
</feature>
<dbReference type="GO" id="GO:0005634">
    <property type="term" value="C:nucleus"/>
    <property type="evidence" value="ECO:0007669"/>
    <property type="project" value="TreeGrafter"/>
</dbReference>
<dbReference type="Pfam" id="PF01713">
    <property type="entry name" value="Smr"/>
    <property type="match status" value="1"/>
</dbReference>
<dbReference type="InterPro" id="IPR052772">
    <property type="entry name" value="Endo/PolyKinase_Domain-Protein"/>
</dbReference>
<name>A0A2T0AJI3_RHOTO</name>
<gene>
    <name evidence="3" type="ORF">AAT19DRAFT_9243</name>
</gene>
<proteinExistence type="predicted"/>
<feature type="domain" description="Smr" evidence="2">
    <location>
        <begin position="576"/>
        <end position="665"/>
    </location>
</feature>
<protein>
    <submittedName>
        <fullName evidence="3">Proteophosphoglycan ppg4</fullName>
    </submittedName>
</protein>
<feature type="compositionally biased region" description="Polar residues" evidence="1">
    <location>
        <begin position="147"/>
        <end position="162"/>
    </location>
</feature>